<evidence type="ECO:0000256" key="13">
    <source>
        <dbReference type="RuleBase" id="RU362101"/>
    </source>
</evidence>
<evidence type="ECO:0000256" key="3">
    <source>
        <dbReference type="ARBA" id="ARBA00022426"/>
    </source>
</evidence>
<sequence>MDITSLINDGANLWILLPSAILLGALHGLEPGHSKTMMASFIIAIRGTIWQAMMLGVAATISHTAIVWIIALTGLYFGAQYSDGAIEPYLQIASSVIILGVAAWMIRQTYKDQQHFHEHEHHDHHHHDEAFTIETVIGDVELSIFEENQPPKFRLKTENIDILEQSKIVVQTERTDNTSQSFTFARREDYLESLEEIPEPHEFVARVFITHNYETNIYDIEFVEHHHEHVHEEMAGLDITAPGYQDAHELAHANDIRKRFANKEVTNFQILLFGLTGGLIPCPATITVLLLCLQLKKLTMGAILVFGFSIGLAITLVMTGMIAALSVHYMSKKFSGFGSVIRKAPYFSSGLIVLIGLYIGYEGISHFP</sequence>
<feature type="transmembrane region" description="Helical" evidence="13">
    <location>
        <begin position="49"/>
        <end position="77"/>
    </location>
</feature>
<comment type="similarity">
    <text evidence="13">Belongs to the NiCoT transporter (TC 2.A.52) family.</text>
</comment>
<evidence type="ECO:0000313" key="14">
    <source>
        <dbReference type="EMBL" id="QEH06546.1"/>
    </source>
</evidence>
<keyword evidence="11 13" id="KW-0472">Membrane</keyword>
<accession>A0ABX5Z1C1</accession>
<evidence type="ECO:0000256" key="12">
    <source>
        <dbReference type="ARBA" id="ARBA00023285"/>
    </source>
</evidence>
<evidence type="ECO:0000256" key="6">
    <source>
        <dbReference type="ARBA" id="ARBA00022596"/>
    </source>
</evidence>
<dbReference type="RefSeq" id="WP_025344929.1">
    <property type="nucleotide sequence ID" value="NZ_CP042966.1"/>
</dbReference>
<dbReference type="EMBL" id="CP042966">
    <property type="protein sequence ID" value="QEH06546.1"/>
    <property type="molecule type" value="Genomic_DNA"/>
</dbReference>
<evidence type="ECO:0000313" key="15">
    <source>
        <dbReference type="Proteomes" id="UP000323483"/>
    </source>
</evidence>
<evidence type="ECO:0000256" key="1">
    <source>
        <dbReference type="ARBA" id="ARBA00002510"/>
    </source>
</evidence>
<organism evidence="14 15">
    <name type="scientific">Sulfurospirillum multivorans</name>
    <name type="common">Dehalospirillum multivorans</name>
    <dbReference type="NCBI Taxonomy" id="66821"/>
    <lineage>
        <taxon>Bacteria</taxon>
        <taxon>Pseudomonadati</taxon>
        <taxon>Campylobacterota</taxon>
        <taxon>Epsilonproteobacteria</taxon>
        <taxon>Campylobacterales</taxon>
        <taxon>Sulfurospirillaceae</taxon>
        <taxon>Sulfurospirillum</taxon>
    </lineage>
</organism>
<evidence type="ECO:0000256" key="4">
    <source>
        <dbReference type="ARBA" id="ARBA00022448"/>
    </source>
</evidence>
<keyword evidence="4 13" id="KW-0813">Transport</keyword>
<protein>
    <recommendedName>
        <fullName evidence="13">Nickel/cobalt efflux system</fullName>
    </recommendedName>
</protein>
<feature type="transmembrane region" description="Helical" evidence="13">
    <location>
        <begin position="268"/>
        <end position="291"/>
    </location>
</feature>
<reference evidence="14" key="1">
    <citation type="submission" date="2019-08" db="EMBL/GenBank/DDBJ databases">
        <title>Organohalide respiration in Sulfurospirillum species is regulated by a two-component system as unraveled by comparative genomics, and transcriptomics, and regulator binding studies.</title>
        <authorList>
            <person name="Goris T."/>
            <person name="Esken J."/>
            <person name="Gadkari J."/>
            <person name="Bischler T."/>
            <person name="Foerstner K."/>
            <person name="Sharma C.M."/>
            <person name="Diekert G."/>
            <person name="Schubert T."/>
        </authorList>
    </citation>
    <scope>NUCLEOTIDE SEQUENCE [LARGE SCALE GENOMIC DNA]</scope>
    <source>
        <strain evidence="14">N</strain>
    </source>
</reference>
<name>A0ABX5Z1C1_SULMU</name>
<proteinExistence type="inferred from homology"/>
<keyword evidence="6" id="KW-0533">Nickel</keyword>
<feature type="transmembrane region" description="Helical" evidence="13">
    <location>
        <begin position="12"/>
        <end position="29"/>
    </location>
</feature>
<dbReference type="NCBIfam" id="NF007454">
    <property type="entry name" value="PRK10019.1"/>
    <property type="match status" value="1"/>
</dbReference>
<feature type="transmembrane region" description="Helical" evidence="13">
    <location>
        <begin position="303"/>
        <end position="325"/>
    </location>
</feature>
<evidence type="ECO:0000256" key="11">
    <source>
        <dbReference type="ARBA" id="ARBA00023136"/>
    </source>
</evidence>
<evidence type="ECO:0000256" key="7">
    <source>
        <dbReference type="ARBA" id="ARBA00022692"/>
    </source>
</evidence>
<gene>
    <name evidence="14" type="ORF">SMN_1781</name>
</gene>
<keyword evidence="5" id="KW-1003">Cell membrane</keyword>
<keyword evidence="10" id="KW-0921">Nickel transport</keyword>
<feature type="transmembrane region" description="Helical" evidence="13">
    <location>
        <begin position="346"/>
        <end position="364"/>
    </location>
</feature>
<evidence type="ECO:0000256" key="5">
    <source>
        <dbReference type="ARBA" id="ARBA00022475"/>
    </source>
</evidence>
<evidence type="ECO:0000256" key="8">
    <source>
        <dbReference type="ARBA" id="ARBA00022989"/>
    </source>
</evidence>
<dbReference type="InterPro" id="IPR051224">
    <property type="entry name" value="NiCoT_RcnA"/>
</dbReference>
<dbReference type="InterPro" id="IPR011541">
    <property type="entry name" value="Ni/Co_transpt_high_affinity"/>
</dbReference>
<keyword evidence="15" id="KW-1185">Reference proteome</keyword>
<keyword evidence="7 13" id="KW-0812">Transmembrane</keyword>
<keyword evidence="12" id="KW-0170">Cobalt</keyword>
<dbReference type="Proteomes" id="UP000323483">
    <property type="component" value="Chromosome"/>
</dbReference>
<keyword evidence="9" id="KW-0406">Ion transport</keyword>
<feature type="transmembrane region" description="Helical" evidence="13">
    <location>
        <begin position="89"/>
        <end position="106"/>
    </location>
</feature>
<dbReference type="PANTHER" id="PTHR40659">
    <property type="entry name" value="NICKEL/COBALT EFFLUX SYSTEM RCNA"/>
    <property type="match status" value="1"/>
</dbReference>
<dbReference type="Pfam" id="PF03824">
    <property type="entry name" value="NicO"/>
    <property type="match status" value="2"/>
</dbReference>
<dbReference type="PANTHER" id="PTHR40659:SF1">
    <property type="entry name" value="NICKEL_COBALT EFFLUX SYSTEM RCNA"/>
    <property type="match status" value="1"/>
</dbReference>
<comment type="subcellular location">
    <subcellularLocation>
        <location evidence="2 13">Cell membrane</location>
        <topology evidence="2 13">Multi-pass membrane protein</topology>
    </subcellularLocation>
</comment>
<keyword evidence="3" id="KW-0171">Cobalt transport</keyword>
<keyword evidence="8 13" id="KW-1133">Transmembrane helix</keyword>
<evidence type="ECO:0000256" key="10">
    <source>
        <dbReference type="ARBA" id="ARBA00023112"/>
    </source>
</evidence>
<evidence type="ECO:0000256" key="2">
    <source>
        <dbReference type="ARBA" id="ARBA00004651"/>
    </source>
</evidence>
<evidence type="ECO:0000256" key="9">
    <source>
        <dbReference type="ARBA" id="ARBA00023065"/>
    </source>
</evidence>
<comment type="function">
    <text evidence="1">Efflux system for nickel and cobalt.</text>
</comment>